<evidence type="ECO:0000313" key="1">
    <source>
        <dbReference type="EMBL" id="EKU3570354.1"/>
    </source>
</evidence>
<protein>
    <submittedName>
        <fullName evidence="1">Uncharacterized protein</fullName>
    </submittedName>
</protein>
<dbReference type="AlphaFoldDB" id="A0AAD2U687"/>
<organism evidence="1">
    <name type="scientific">Acinetobacter baumannii</name>
    <dbReference type="NCBI Taxonomy" id="470"/>
    <lineage>
        <taxon>Bacteria</taxon>
        <taxon>Pseudomonadati</taxon>
        <taxon>Pseudomonadota</taxon>
        <taxon>Gammaproteobacteria</taxon>
        <taxon>Moraxellales</taxon>
        <taxon>Moraxellaceae</taxon>
        <taxon>Acinetobacter</taxon>
        <taxon>Acinetobacter calcoaceticus/baumannii complex</taxon>
    </lineage>
</organism>
<name>A0AAD2U687_ACIBA</name>
<sequence length="181" mass="20976">MSAAVTEELSNLEWVSQQMRAKTASYETSAVSTGEKAPTWEERCGAIASIEDDVTKAYCEMLVWGDSRDNTQAFKTLVEHIGSILHEAAIKERQRHHFDLKLFCMKIARMQVFFSMRPYIKEDRTIQGQLKLCGIDEVKADTYSKNYAYLGLMVDIMLKDMEYEIDFYIGEYRKKLNRTIN</sequence>
<dbReference type="EMBL" id="ABFEVW020000038">
    <property type="protein sequence ID" value="EKU3570354.1"/>
    <property type="molecule type" value="Genomic_DNA"/>
</dbReference>
<accession>A0AAD2U687</accession>
<evidence type="ECO:0000313" key="2">
    <source>
        <dbReference type="EMBL" id="EMN1073452.1"/>
    </source>
</evidence>
<proteinExistence type="predicted"/>
<dbReference type="EMBL" id="ABFEVW030000039">
    <property type="protein sequence ID" value="EMN1073452.1"/>
    <property type="molecule type" value="Genomic_DNA"/>
</dbReference>
<comment type="caution">
    <text evidence="1">The sequence shown here is derived from an EMBL/GenBank/DDBJ whole genome shotgun (WGS) entry which is preliminary data.</text>
</comment>
<gene>
    <name evidence="1" type="ORF">MKP18_003826</name>
    <name evidence="2" type="ORF">MKP18_003827</name>
</gene>
<dbReference type="RefSeq" id="WP_031960221.1">
    <property type="nucleotide sequence ID" value="NZ_CP033876.1"/>
</dbReference>
<reference evidence="1" key="1">
    <citation type="submission" date="2023-06" db="EMBL/GenBank/DDBJ databases">
        <authorList>
            <consortium name="Clinical and Environmental Microbiology Branch: Whole genome sequencing antimicrobial resistance pathogens in the healthcare setting"/>
        </authorList>
    </citation>
    <scope>NUCLEOTIDE SEQUENCE</scope>
    <source>
        <strain evidence="1">2021GN-00227</strain>
    </source>
</reference>